<protein>
    <submittedName>
        <fullName evidence="2">Uncharacterized protein</fullName>
    </submittedName>
</protein>
<name>A0A5C1K6W6_9CAUD</name>
<evidence type="ECO:0000313" key="2">
    <source>
        <dbReference type="EMBL" id="QEM41107.1"/>
    </source>
</evidence>
<evidence type="ECO:0000256" key="1">
    <source>
        <dbReference type="SAM" id="MobiDB-lite"/>
    </source>
</evidence>
<reference evidence="2" key="1">
    <citation type="submission" date="2019-04" db="EMBL/GenBank/DDBJ databases">
        <authorList>
            <person name="Assadpour T."/>
            <person name="Ahmed J."/>
            <person name="Anderson S."/>
            <person name="Espinosa K."/>
            <person name="Gadsden T."/>
            <person name="Graham A."/>
            <person name="Hajjar W."/>
            <person name="Howard T."/>
            <person name="Lacafta O."/>
            <person name="Matney K."/>
            <person name="Matsen K."/>
            <person name="Osu J."/>
            <person name="Rupe E."/>
            <person name="Sang H."/>
            <person name="Wadi S."/>
            <person name="McNeal J."/>
            <person name="Temple L."/>
        </authorList>
    </citation>
    <scope>NUCLEOTIDE SEQUENCE [LARGE SCALE GENOMIC DNA]</scope>
</reference>
<dbReference type="EMBL" id="MK863032">
    <property type="protein sequence ID" value="QEM41107.1"/>
    <property type="molecule type" value="Genomic_DNA"/>
</dbReference>
<sequence>MKPLYAIRQISTGFFLPNPKGRNGSGGSFTEPTDPNVEPPRLFKNKKAAATCLTQWAKGEHHAQWDYADTDGFGGGGERYVDNITIKPVAKRNIHDMEVVEVELVVFNN</sequence>
<keyword evidence="3" id="KW-1185">Reference proteome</keyword>
<feature type="region of interest" description="Disordered" evidence="1">
    <location>
        <begin position="17"/>
        <end position="40"/>
    </location>
</feature>
<evidence type="ECO:0000313" key="3">
    <source>
        <dbReference type="Proteomes" id="UP000322075"/>
    </source>
</evidence>
<gene>
    <name evidence="2" type="ORF">Zuri_10</name>
</gene>
<proteinExistence type="predicted"/>
<organism evidence="2 3">
    <name type="scientific">Pseudomonas phage Zuri</name>
    <dbReference type="NCBI Taxonomy" id="2604899"/>
    <lineage>
        <taxon>Viruses</taxon>
        <taxon>Duplodnaviria</taxon>
        <taxon>Heunggongvirae</taxon>
        <taxon>Uroviricota</taxon>
        <taxon>Caudoviricetes</taxon>
        <taxon>Schitoviridae</taxon>
        <taxon>Zurivirus</taxon>
        <taxon>Zurivirus zuri</taxon>
    </lineage>
</organism>
<dbReference type="Proteomes" id="UP000322075">
    <property type="component" value="Segment"/>
</dbReference>
<accession>A0A5C1K6W6</accession>